<comment type="caution">
    <text evidence="2">The sequence shown here is derived from an EMBL/GenBank/DDBJ whole genome shotgun (WGS) entry which is preliminary data.</text>
</comment>
<organism evidence="2 3">
    <name type="scientific">Cohnella cellulosilytica</name>
    <dbReference type="NCBI Taxonomy" id="986710"/>
    <lineage>
        <taxon>Bacteria</taxon>
        <taxon>Bacillati</taxon>
        <taxon>Bacillota</taxon>
        <taxon>Bacilli</taxon>
        <taxon>Bacillales</taxon>
        <taxon>Paenibacillaceae</taxon>
        <taxon>Cohnella</taxon>
    </lineage>
</organism>
<dbReference type="EMBL" id="JBHTAI010000016">
    <property type="protein sequence ID" value="MFC7151405.1"/>
    <property type="molecule type" value="Genomic_DNA"/>
</dbReference>
<sequence length="737" mass="82806">METYTSAQPSGYIDPGTEQELSYLVKNSDYLYNASDELLRLVETMFDDTGRQVLEKTTSYLYDDNGNQLRSLIGYVRPNNPGMRQVTGGDAYGESTPGTANTVVEKSLQTFDGFNRLVRAERVMAGDQSIVTYQYDGSDLRTQKVSRSSQDNYAAKTTNYLYDRQYVILETDSADNVAVRYVRGVDYISRADDVGKLSYYLFNGHGDVVHTVGETGTVENQYDYDSFGNPTLTIEIYSSSIRYAGEFFDAEVGLYYLRARYYDPYLGRFNSEDTFPGQTDEPLSLNRYTYVHNNPILYYDPTGHIQASDKYLSPDAQAEIISLTGAWYQAKTPEQKQAIEKQAIWIRNNDHNKLTAITVEMTPQVNNIVNSAIAHLQNNKYFTSDSWKALTKKNDVITHSPQEIESYTPKLDFVTTFGKVNVHVNLELWNSSIGGPVATFGARTYNLTPTQEKFVDNVLSGLFTKEEKERDKKIEEREKELAVTFLSLMEKDKSNELSHYVMFQYTSGKGADSTELRMTMNGIIKNGKSDPQFIQMYNDVTGQKGKEAAQEIMNLLSKAKTGDNTDFIKAILAREEISYRIDSKDAMLQEAWTVAEANINTALAAYANVRGGGGTVPKSAGNPISSSPIKIPSNAVKVEQAKNGYNQVKYTWSDGTYKYEARWHTRTSGAPADQGDTWVVTRTTPGSQTTRKQQHILTGENQWTSMKQWQDAVSARQNGTATPEQQTLLDSGHWPAP</sequence>
<reference evidence="3" key="1">
    <citation type="journal article" date="2019" name="Int. J. Syst. Evol. Microbiol.">
        <title>The Global Catalogue of Microorganisms (GCM) 10K type strain sequencing project: providing services to taxonomists for standard genome sequencing and annotation.</title>
        <authorList>
            <consortium name="The Broad Institute Genomics Platform"/>
            <consortium name="The Broad Institute Genome Sequencing Center for Infectious Disease"/>
            <person name="Wu L."/>
            <person name="Ma J."/>
        </authorList>
    </citation>
    <scope>NUCLEOTIDE SEQUENCE [LARGE SCALE GENOMIC DNA]</scope>
    <source>
        <strain evidence="3">KCTC 12907</strain>
    </source>
</reference>
<dbReference type="InterPro" id="IPR050708">
    <property type="entry name" value="T6SS_VgrG/RHS"/>
</dbReference>
<dbReference type="RefSeq" id="WP_378044933.1">
    <property type="nucleotide sequence ID" value="NZ_JBHMDN010000006.1"/>
</dbReference>
<dbReference type="PANTHER" id="PTHR32305">
    <property type="match status" value="1"/>
</dbReference>
<keyword evidence="3" id="KW-1185">Reference proteome</keyword>
<dbReference type="PANTHER" id="PTHR32305:SF15">
    <property type="entry name" value="PROTEIN RHSA-RELATED"/>
    <property type="match status" value="1"/>
</dbReference>
<protein>
    <submittedName>
        <fullName evidence="2">RHS repeat-associated core domain-containing protein</fullName>
    </submittedName>
</protein>
<dbReference type="Proteomes" id="UP001596378">
    <property type="component" value="Unassembled WGS sequence"/>
</dbReference>
<dbReference type="Gene3D" id="2.180.10.10">
    <property type="entry name" value="RHS repeat-associated core"/>
    <property type="match status" value="1"/>
</dbReference>
<feature type="compositionally biased region" description="Polar residues" evidence="1">
    <location>
        <begin position="715"/>
        <end position="729"/>
    </location>
</feature>
<dbReference type="NCBIfam" id="TIGR03696">
    <property type="entry name" value="Rhs_assc_core"/>
    <property type="match status" value="1"/>
</dbReference>
<evidence type="ECO:0000313" key="2">
    <source>
        <dbReference type="EMBL" id="MFC7151405.1"/>
    </source>
</evidence>
<accession>A0ABW2FKC8</accession>
<evidence type="ECO:0000313" key="3">
    <source>
        <dbReference type="Proteomes" id="UP001596378"/>
    </source>
</evidence>
<proteinExistence type="predicted"/>
<feature type="region of interest" description="Disordered" evidence="1">
    <location>
        <begin position="713"/>
        <end position="737"/>
    </location>
</feature>
<dbReference type="InterPro" id="IPR022385">
    <property type="entry name" value="Rhs_assc_core"/>
</dbReference>
<gene>
    <name evidence="2" type="ORF">ACFQMJ_22945</name>
</gene>
<name>A0ABW2FKC8_9BACL</name>
<evidence type="ECO:0000256" key="1">
    <source>
        <dbReference type="SAM" id="MobiDB-lite"/>
    </source>
</evidence>